<dbReference type="InterPro" id="IPR002933">
    <property type="entry name" value="Peptidase_M20"/>
</dbReference>
<comment type="cofactor">
    <cofactor evidence="1">
        <name>Mn(2+)</name>
        <dbReference type="ChEBI" id="CHEBI:29035"/>
    </cofactor>
</comment>
<reference evidence="10" key="1">
    <citation type="submission" date="2016-10" db="EMBL/GenBank/DDBJ databases">
        <authorList>
            <person name="Varghese N."/>
            <person name="Submissions S."/>
        </authorList>
    </citation>
    <scope>NUCLEOTIDE SEQUENCE [LARGE SCALE GENOMIC DNA]</scope>
    <source>
        <strain evidence="10">SP</strain>
    </source>
</reference>
<evidence type="ECO:0000256" key="2">
    <source>
        <dbReference type="ARBA" id="ARBA00006153"/>
    </source>
</evidence>
<dbReference type="SUPFAM" id="SSF55031">
    <property type="entry name" value="Bacterial exopeptidase dimerisation domain"/>
    <property type="match status" value="1"/>
</dbReference>
<evidence type="ECO:0000313" key="10">
    <source>
        <dbReference type="Proteomes" id="UP000198935"/>
    </source>
</evidence>
<feature type="binding site" evidence="7">
    <location>
        <position position="119"/>
    </location>
    <ligand>
        <name>Zn(2+)</name>
        <dbReference type="ChEBI" id="CHEBI:29105"/>
        <label>1</label>
    </ligand>
</feature>
<evidence type="ECO:0000256" key="4">
    <source>
        <dbReference type="ARBA" id="ARBA00022723"/>
    </source>
</evidence>
<protein>
    <submittedName>
        <fullName evidence="9">Allantoate deiminase</fullName>
    </submittedName>
</protein>
<feature type="binding site" evidence="7">
    <location>
        <position position="154"/>
    </location>
    <ligand>
        <name>Zn(2+)</name>
        <dbReference type="ChEBI" id="CHEBI:29105"/>
        <label>2</label>
    </ligand>
</feature>
<dbReference type="GO" id="GO:0016813">
    <property type="term" value="F:hydrolase activity, acting on carbon-nitrogen (but not peptide) bonds, in linear amidines"/>
    <property type="evidence" value="ECO:0007669"/>
    <property type="project" value="InterPro"/>
</dbReference>
<evidence type="ECO:0000256" key="6">
    <source>
        <dbReference type="ARBA" id="ARBA00023211"/>
    </source>
</evidence>
<accession>A0A1H3NVA2</accession>
<dbReference type="Pfam" id="PF07687">
    <property type="entry name" value="M20_dimer"/>
    <property type="match status" value="1"/>
</dbReference>
<dbReference type="Pfam" id="PF01546">
    <property type="entry name" value="Peptidase_M20"/>
    <property type="match status" value="1"/>
</dbReference>
<comment type="cofactor">
    <cofactor evidence="7">
        <name>Zn(2+)</name>
        <dbReference type="ChEBI" id="CHEBI:29105"/>
    </cofactor>
    <text evidence="7">Binds 2 Zn(2+) ions per subunit.</text>
</comment>
<gene>
    <name evidence="9" type="ORF">SAMN05421736_104223</name>
</gene>
<dbReference type="InterPro" id="IPR010158">
    <property type="entry name" value="Amidase_Cbmase"/>
</dbReference>
<evidence type="ECO:0000256" key="1">
    <source>
        <dbReference type="ARBA" id="ARBA00001936"/>
    </source>
</evidence>
<dbReference type="AlphaFoldDB" id="A0A1H3NVA2"/>
<dbReference type="Proteomes" id="UP000198935">
    <property type="component" value="Unassembled WGS sequence"/>
</dbReference>
<dbReference type="GO" id="GO:0046872">
    <property type="term" value="F:metal ion binding"/>
    <property type="evidence" value="ECO:0007669"/>
    <property type="project" value="UniProtKB-KW"/>
</dbReference>
<evidence type="ECO:0000313" key="9">
    <source>
        <dbReference type="EMBL" id="SDY92851.1"/>
    </source>
</evidence>
<dbReference type="NCBIfam" id="NF006771">
    <property type="entry name" value="PRK09290.1-5"/>
    <property type="match status" value="1"/>
</dbReference>
<evidence type="ECO:0000256" key="5">
    <source>
        <dbReference type="ARBA" id="ARBA00022801"/>
    </source>
</evidence>
<dbReference type="InterPro" id="IPR011650">
    <property type="entry name" value="Peptidase_M20_dimer"/>
</dbReference>
<keyword evidence="7" id="KW-0862">Zinc</keyword>
<dbReference type="CDD" id="cd03884">
    <property type="entry name" value="M20_bAS"/>
    <property type="match status" value="1"/>
</dbReference>
<feature type="binding site" evidence="7">
    <location>
        <position position="219"/>
    </location>
    <ligand>
        <name>Zn(2+)</name>
        <dbReference type="ChEBI" id="CHEBI:29105"/>
        <label>1</label>
    </ligand>
</feature>
<evidence type="ECO:0000259" key="8">
    <source>
        <dbReference type="Pfam" id="PF07687"/>
    </source>
</evidence>
<dbReference type="EMBL" id="FNPI01000004">
    <property type="protein sequence ID" value="SDY92851.1"/>
    <property type="molecule type" value="Genomic_DNA"/>
</dbReference>
<keyword evidence="5" id="KW-0378">Hydrolase</keyword>
<dbReference type="NCBIfam" id="TIGR01879">
    <property type="entry name" value="hydantase"/>
    <property type="match status" value="1"/>
</dbReference>
<dbReference type="InterPro" id="IPR036264">
    <property type="entry name" value="Bact_exopeptidase_dim_dom"/>
</dbReference>
<dbReference type="PIRSF" id="PIRSF001235">
    <property type="entry name" value="Amidase_carbamoylase"/>
    <property type="match status" value="1"/>
</dbReference>
<evidence type="ECO:0000256" key="3">
    <source>
        <dbReference type="ARBA" id="ARBA00011738"/>
    </source>
</evidence>
<evidence type="ECO:0000256" key="7">
    <source>
        <dbReference type="PIRSR" id="PIRSR001235-1"/>
    </source>
</evidence>
<keyword evidence="4 7" id="KW-0479">Metal-binding</keyword>
<comment type="similarity">
    <text evidence="2">Belongs to the peptidase M20 family.</text>
</comment>
<feature type="domain" description="Peptidase M20 dimerisation" evidence="8">
    <location>
        <begin position="239"/>
        <end position="339"/>
    </location>
</feature>
<name>A0A1H3NVA2_9BACI</name>
<keyword evidence="10" id="KW-1185">Reference proteome</keyword>
<dbReference type="Gene3D" id="3.30.70.360">
    <property type="match status" value="1"/>
</dbReference>
<dbReference type="PANTHER" id="PTHR32494:SF19">
    <property type="entry name" value="ALLANTOATE DEIMINASE-RELATED"/>
    <property type="match status" value="1"/>
</dbReference>
<feature type="binding site" evidence="7">
    <location>
        <position position="119"/>
    </location>
    <ligand>
        <name>Zn(2+)</name>
        <dbReference type="ChEBI" id="CHEBI:29105"/>
        <label>2</label>
    </ligand>
</feature>
<organism evidence="9 10">
    <name type="scientific">Evansella caseinilytica</name>
    <dbReference type="NCBI Taxonomy" id="1503961"/>
    <lineage>
        <taxon>Bacteria</taxon>
        <taxon>Bacillati</taxon>
        <taxon>Bacillota</taxon>
        <taxon>Bacilli</taxon>
        <taxon>Bacillales</taxon>
        <taxon>Bacillaceae</taxon>
        <taxon>Evansella</taxon>
    </lineage>
</organism>
<dbReference type="SUPFAM" id="SSF53187">
    <property type="entry name" value="Zn-dependent exopeptidases"/>
    <property type="match status" value="1"/>
</dbReference>
<keyword evidence="6" id="KW-0464">Manganese</keyword>
<dbReference type="Gene3D" id="3.40.630.10">
    <property type="entry name" value="Zn peptidases"/>
    <property type="match status" value="1"/>
</dbReference>
<feature type="binding site" evidence="7">
    <location>
        <position position="411"/>
    </location>
    <ligand>
        <name>Zn(2+)</name>
        <dbReference type="ChEBI" id="CHEBI:29105"/>
        <label>2</label>
    </ligand>
</feature>
<feature type="binding site" evidence="7">
    <location>
        <position position="108"/>
    </location>
    <ligand>
        <name>Zn(2+)</name>
        <dbReference type="ChEBI" id="CHEBI:29105"/>
        <label>1</label>
    </ligand>
</feature>
<sequence>MKRLTENQNFTAFFYQKLMKDYDHRNDHSGVSGERLAKRLSQLSEIGLTTGGGSCRIGFSNEELQAKEMVKEWMEGAGLEVRMDGAGNLFGRIHGKYPDKAAVLSGSHLDSVPNGGHFDGPLGVLAALEVAEAWKATDYIPERPYEVVVFTDEEGSRFNNGLLGSSAVVGGNDKEILLQTVDMHGKAFQDVIEENGLTLEQFFQSEQKREDIAAFIEVHIEQGKRLEKENLPVGFVTGIAGPCWLELTFTGKAGHAGNTPMDDRYDALVAAGDFVRQVEALPSNISPSAVATVGQLNVFPNGVNVIPGKVTLTVDIRDIFLETRDRLVAEVLALAKAVTEPRNIQLQVEEKVRIEPVPIKADMQRKARAAIEKQGITPYALPSGAGHDAMILGRHLPVAMLFVRSKDGVSHHPAEWTDLNDCVIAVHTLKQLLEDL</sequence>
<proteinExistence type="inferred from homology"/>
<dbReference type="STRING" id="1503961.SAMN05421736_104223"/>
<dbReference type="PANTHER" id="PTHR32494">
    <property type="entry name" value="ALLANTOATE DEIMINASE-RELATED"/>
    <property type="match status" value="1"/>
</dbReference>
<comment type="subunit">
    <text evidence="3">Homodimer.</text>
</comment>